<dbReference type="Pfam" id="PF13839">
    <property type="entry name" value="PC-Esterase"/>
    <property type="match status" value="1"/>
</dbReference>
<dbReference type="PANTHER" id="PTHR32285">
    <property type="entry name" value="PROTEIN TRICHOME BIREFRINGENCE-LIKE 9-RELATED"/>
    <property type="match status" value="1"/>
</dbReference>
<accession>A0AAD7LPN4</accession>
<evidence type="ECO:0000313" key="3">
    <source>
        <dbReference type="EMBL" id="KAJ7961216.1"/>
    </source>
</evidence>
<dbReference type="EMBL" id="JARAOO010000007">
    <property type="protein sequence ID" value="KAJ7961216.1"/>
    <property type="molecule type" value="Genomic_DNA"/>
</dbReference>
<gene>
    <name evidence="3" type="ORF">O6P43_016587</name>
</gene>
<comment type="caution">
    <text evidence="3">The sequence shown here is derived from an EMBL/GenBank/DDBJ whole genome shotgun (WGS) entry which is preliminary data.</text>
</comment>
<comment type="similarity">
    <text evidence="1">Belongs to the PC-esterase family. TBL subfamily.</text>
</comment>
<keyword evidence="4" id="KW-1185">Reference proteome</keyword>
<dbReference type="AlphaFoldDB" id="A0AAD7LPN4"/>
<dbReference type="InterPro" id="IPR026057">
    <property type="entry name" value="TBL_C"/>
</dbReference>
<proteinExistence type="inferred from homology"/>
<reference evidence="3" key="1">
    <citation type="journal article" date="2023" name="Science">
        <title>Elucidation of the pathway for biosynthesis of saponin adjuvants from the soapbark tree.</title>
        <authorList>
            <person name="Reed J."/>
            <person name="Orme A."/>
            <person name="El-Demerdash A."/>
            <person name="Owen C."/>
            <person name="Martin L.B.B."/>
            <person name="Misra R.C."/>
            <person name="Kikuchi S."/>
            <person name="Rejzek M."/>
            <person name="Martin A.C."/>
            <person name="Harkess A."/>
            <person name="Leebens-Mack J."/>
            <person name="Louveau T."/>
            <person name="Stephenson M.J."/>
            <person name="Osbourn A."/>
        </authorList>
    </citation>
    <scope>NUCLEOTIDE SEQUENCE</scope>
    <source>
        <strain evidence="3">S10</strain>
    </source>
</reference>
<sequence>MSGPRIKTLWGSFPNGEEGFEELDRTVAYRISLKTWANWVDSTINPNRTRVFFTTMSPTHTRNEDWNHKDGIRCFNETKPVTKKKYWGSGSDKPMMSVAANVVEKMKVPVTFINITQISEYRIDGHASVYTEKGGNIVN</sequence>
<dbReference type="Proteomes" id="UP001163823">
    <property type="component" value="Chromosome 7"/>
</dbReference>
<dbReference type="KEGG" id="qsa:O6P43_016587"/>
<name>A0AAD7LPN4_QUISA</name>
<organism evidence="3 4">
    <name type="scientific">Quillaja saponaria</name>
    <name type="common">Soap bark tree</name>
    <dbReference type="NCBI Taxonomy" id="32244"/>
    <lineage>
        <taxon>Eukaryota</taxon>
        <taxon>Viridiplantae</taxon>
        <taxon>Streptophyta</taxon>
        <taxon>Embryophyta</taxon>
        <taxon>Tracheophyta</taxon>
        <taxon>Spermatophyta</taxon>
        <taxon>Magnoliopsida</taxon>
        <taxon>eudicotyledons</taxon>
        <taxon>Gunneridae</taxon>
        <taxon>Pentapetalae</taxon>
        <taxon>rosids</taxon>
        <taxon>fabids</taxon>
        <taxon>Fabales</taxon>
        <taxon>Quillajaceae</taxon>
        <taxon>Quillaja</taxon>
    </lineage>
</organism>
<evidence type="ECO:0000313" key="4">
    <source>
        <dbReference type="Proteomes" id="UP001163823"/>
    </source>
</evidence>
<dbReference type="GO" id="GO:0005794">
    <property type="term" value="C:Golgi apparatus"/>
    <property type="evidence" value="ECO:0007669"/>
    <property type="project" value="TreeGrafter"/>
</dbReference>
<dbReference type="InterPro" id="IPR029962">
    <property type="entry name" value="TBL"/>
</dbReference>
<dbReference type="PANTHER" id="PTHR32285:SF7">
    <property type="entry name" value="PROTEIN TRICHOME BIREFRINGENCE-LIKE 3"/>
    <property type="match status" value="1"/>
</dbReference>
<dbReference type="GO" id="GO:0016413">
    <property type="term" value="F:O-acetyltransferase activity"/>
    <property type="evidence" value="ECO:0007669"/>
    <property type="project" value="InterPro"/>
</dbReference>
<evidence type="ECO:0000259" key="2">
    <source>
        <dbReference type="Pfam" id="PF13839"/>
    </source>
</evidence>
<feature type="domain" description="Trichome birefringence-like C-terminal" evidence="2">
    <location>
        <begin position="8"/>
        <end position="133"/>
    </location>
</feature>
<evidence type="ECO:0000256" key="1">
    <source>
        <dbReference type="ARBA" id="ARBA00007727"/>
    </source>
</evidence>
<protein>
    <submittedName>
        <fullName evidence="3">Protein trichome birefringence-like</fullName>
    </submittedName>
</protein>